<name>A0A5B7K888_PORTR</name>
<accession>A0A5B7K888</accession>
<feature type="region of interest" description="Disordered" evidence="1">
    <location>
        <begin position="1"/>
        <end position="31"/>
    </location>
</feature>
<evidence type="ECO:0000313" key="3">
    <source>
        <dbReference type="Proteomes" id="UP000324222"/>
    </source>
</evidence>
<dbReference type="AlphaFoldDB" id="A0A5B7K888"/>
<gene>
    <name evidence="2" type="ORF">E2C01_098663</name>
</gene>
<organism evidence="2 3">
    <name type="scientific">Portunus trituberculatus</name>
    <name type="common">Swimming crab</name>
    <name type="synonym">Neptunus trituberculatus</name>
    <dbReference type="NCBI Taxonomy" id="210409"/>
    <lineage>
        <taxon>Eukaryota</taxon>
        <taxon>Metazoa</taxon>
        <taxon>Ecdysozoa</taxon>
        <taxon>Arthropoda</taxon>
        <taxon>Crustacea</taxon>
        <taxon>Multicrustacea</taxon>
        <taxon>Malacostraca</taxon>
        <taxon>Eumalacostraca</taxon>
        <taxon>Eucarida</taxon>
        <taxon>Decapoda</taxon>
        <taxon>Pleocyemata</taxon>
        <taxon>Brachyura</taxon>
        <taxon>Eubrachyura</taxon>
        <taxon>Portunoidea</taxon>
        <taxon>Portunidae</taxon>
        <taxon>Portuninae</taxon>
        <taxon>Portunus</taxon>
    </lineage>
</organism>
<keyword evidence="3" id="KW-1185">Reference proteome</keyword>
<evidence type="ECO:0000313" key="2">
    <source>
        <dbReference type="EMBL" id="MPD03046.1"/>
    </source>
</evidence>
<comment type="caution">
    <text evidence="2">The sequence shown here is derived from an EMBL/GenBank/DDBJ whole genome shotgun (WGS) entry which is preliminary data.</text>
</comment>
<protein>
    <submittedName>
        <fullName evidence="2">Uncharacterized protein</fullName>
    </submittedName>
</protein>
<reference evidence="2 3" key="1">
    <citation type="submission" date="2019-05" db="EMBL/GenBank/DDBJ databases">
        <title>Another draft genome of Portunus trituberculatus and its Hox gene families provides insights of decapod evolution.</title>
        <authorList>
            <person name="Jeong J.-H."/>
            <person name="Song I."/>
            <person name="Kim S."/>
            <person name="Choi T."/>
            <person name="Kim D."/>
            <person name="Ryu S."/>
            <person name="Kim W."/>
        </authorList>
    </citation>
    <scope>NUCLEOTIDE SEQUENCE [LARGE SCALE GENOMIC DNA]</scope>
    <source>
        <tissue evidence="2">Muscle</tissue>
    </source>
</reference>
<dbReference type="Proteomes" id="UP000324222">
    <property type="component" value="Unassembled WGS sequence"/>
</dbReference>
<evidence type="ECO:0000256" key="1">
    <source>
        <dbReference type="SAM" id="MobiDB-lite"/>
    </source>
</evidence>
<feature type="compositionally biased region" description="Polar residues" evidence="1">
    <location>
        <begin position="12"/>
        <end position="23"/>
    </location>
</feature>
<proteinExistence type="predicted"/>
<sequence>MQGGGSDFFVNTKPSNDGSSSPQYRVHSSIH</sequence>
<dbReference type="EMBL" id="VSRR010134370">
    <property type="protein sequence ID" value="MPD03046.1"/>
    <property type="molecule type" value="Genomic_DNA"/>
</dbReference>